<sequence length="413" mass="45505">MIFGYRTTCLFLVSTLYASVPAFRVVVPIQENHVLRPISQGLFNSLEELSRVVDVSYCVGSTGLQKPFECLSHCSDLGGFELLATWNTGPFFSDSCGYIALSHSPSLERIIVAFRGTYSITNTIIDLSVYPQSYVPYQTDDGRGGDEIPRCLNCTVHAGFMTSWQNTRSIVLDRVSAAREQNPNYQLVLVGHSLGGAVATLAGVEMQLRGWEPTVTTFGEPKVGNRGFADFLGKIFGISDLAENLPAEERRLRKITHIHDPVPLLPLEEWGYAMHGGEIFISKEELPLSVHDVHLCEGATDSRCISGSEGAQLLETVLHGTTSLVMNARPQGARAHSPKQQILSNDHPSKLSLVSEKESVNVDADAEPQGLHNLPWDLVPSRYRLWELFFSHRDYFWRLGLCVPGGDPTGMGG</sequence>
<gene>
    <name evidence="11" type="ORF">BO71DRAFT_483785</name>
</gene>
<name>A0A319DAR6_9EURO</name>
<evidence type="ECO:0000256" key="1">
    <source>
        <dbReference type="ARBA" id="ARBA00013091"/>
    </source>
</evidence>
<keyword evidence="5" id="KW-0378">Hydrolase</keyword>
<protein>
    <recommendedName>
        <fullName evidence="1">feruloyl esterase</fullName>
        <ecNumber evidence="1">3.1.1.73</ecNumber>
    </recommendedName>
    <alternativeName>
        <fullName evidence="8">Ferulic acid esterase A</fullName>
    </alternativeName>
</protein>
<keyword evidence="12" id="KW-1185">Reference proteome</keyword>
<keyword evidence="3" id="KW-0858">Xylan degradation</keyword>
<evidence type="ECO:0000256" key="8">
    <source>
        <dbReference type="ARBA" id="ARBA00041313"/>
    </source>
</evidence>
<dbReference type="AlphaFoldDB" id="A0A319DAR6"/>
<feature type="chain" id="PRO_5016411546" description="feruloyl esterase" evidence="9">
    <location>
        <begin position="23"/>
        <end position="413"/>
    </location>
</feature>
<accession>A0A319DAR6</accession>
<dbReference type="GO" id="GO:0045493">
    <property type="term" value="P:xylan catabolic process"/>
    <property type="evidence" value="ECO:0007669"/>
    <property type="project" value="UniProtKB-KW"/>
</dbReference>
<keyword evidence="3" id="KW-0119">Carbohydrate metabolism</keyword>
<proteinExistence type="inferred from homology"/>
<organism evidence="11 12">
    <name type="scientific">Aspergillus ellipticus CBS 707.79</name>
    <dbReference type="NCBI Taxonomy" id="1448320"/>
    <lineage>
        <taxon>Eukaryota</taxon>
        <taxon>Fungi</taxon>
        <taxon>Dikarya</taxon>
        <taxon>Ascomycota</taxon>
        <taxon>Pezizomycotina</taxon>
        <taxon>Eurotiomycetes</taxon>
        <taxon>Eurotiomycetidae</taxon>
        <taxon>Eurotiales</taxon>
        <taxon>Aspergillaceae</taxon>
        <taxon>Aspergillus</taxon>
        <taxon>Aspergillus subgen. Circumdati</taxon>
    </lineage>
</organism>
<dbReference type="InterPro" id="IPR002921">
    <property type="entry name" value="Fungal_lipase-type"/>
</dbReference>
<evidence type="ECO:0000313" key="12">
    <source>
        <dbReference type="Proteomes" id="UP000247810"/>
    </source>
</evidence>
<evidence type="ECO:0000256" key="7">
    <source>
        <dbReference type="ARBA" id="ARBA00037991"/>
    </source>
</evidence>
<dbReference type="Gene3D" id="3.40.50.1820">
    <property type="entry name" value="alpha/beta hydrolase"/>
    <property type="match status" value="1"/>
</dbReference>
<dbReference type="CDD" id="cd00519">
    <property type="entry name" value="Lipase_3"/>
    <property type="match status" value="1"/>
</dbReference>
<evidence type="ECO:0000256" key="5">
    <source>
        <dbReference type="ARBA" id="ARBA00022801"/>
    </source>
</evidence>
<feature type="domain" description="Fungal lipase-type" evidence="10">
    <location>
        <begin position="111"/>
        <end position="268"/>
    </location>
</feature>
<evidence type="ECO:0000256" key="4">
    <source>
        <dbReference type="ARBA" id="ARBA00022729"/>
    </source>
</evidence>
<reference evidence="11 12" key="1">
    <citation type="submission" date="2018-02" db="EMBL/GenBank/DDBJ databases">
        <title>The genomes of Aspergillus section Nigri reveals drivers in fungal speciation.</title>
        <authorList>
            <consortium name="DOE Joint Genome Institute"/>
            <person name="Vesth T.C."/>
            <person name="Nybo J."/>
            <person name="Theobald S."/>
            <person name="Brandl J."/>
            <person name="Frisvad J.C."/>
            <person name="Nielsen K.F."/>
            <person name="Lyhne E.K."/>
            <person name="Kogle M.E."/>
            <person name="Kuo A."/>
            <person name="Riley R."/>
            <person name="Clum A."/>
            <person name="Nolan M."/>
            <person name="Lipzen A."/>
            <person name="Salamov A."/>
            <person name="Henrissat B."/>
            <person name="Wiebenga A."/>
            <person name="De vries R.P."/>
            <person name="Grigoriev I.V."/>
            <person name="Mortensen U.H."/>
            <person name="Andersen M.R."/>
            <person name="Baker S.E."/>
        </authorList>
    </citation>
    <scope>NUCLEOTIDE SEQUENCE [LARGE SCALE GENOMIC DNA]</scope>
    <source>
        <strain evidence="11 12">CBS 707.79</strain>
    </source>
</reference>
<dbReference type="EMBL" id="KZ825871">
    <property type="protein sequence ID" value="PYH94429.1"/>
    <property type="molecule type" value="Genomic_DNA"/>
</dbReference>
<keyword evidence="2" id="KW-0719">Serine esterase</keyword>
<comment type="catalytic activity">
    <reaction evidence="6">
        <text>feruloyl-polysaccharide + H2O = ferulate + polysaccharide.</text>
        <dbReference type="EC" id="3.1.1.73"/>
    </reaction>
</comment>
<dbReference type="GO" id="GO:0006629">
    <property type="term" value="P:lipid metabolic process"/>
    <property type="evidence" value="ECO:0007669"/>
    <property type="project" value="InterPro"/>
</dbReference>
<feature type="signal peptide" evidence="9">
    <location>
        <begin position="1"/>
        <end position="22"/>
    </location>
</feature>
<evidence type="ECO:0000259" key="10">
    <source>
        <dbReference type="Pfam" id="PF01764"/>
    </source>
</evidence>
<dbReference type="EC" id="3.1.1.73" evidence="1"/>
<dbReference type="Proteomes" id="UP000247810">
    <property type="component" value="Unassembled WGS sequence"/>
</dbReference>
<comment type="similarity">
    <text evidence="7">Belongs to the AB hydrolase superfamily. FaeA family.</text>
</comment>
<dbReference type="VEuPathDB" id="FungiDB:BO71DRAFT_483785"/>
<dbReference type="GO" id="GO:0030600">
    <property type="term" value="F:feruloyl esterase activity"/>
    <property type="evidence" value="ECO:0007669"/>
    <property type="project" value="UniProtKB-EC"/>
</dbReference>
<evidence type="ECO:0000256" key="3">
    <source>
        <dbReference type="ARBA" id="ARBA00022651"/>
    </source>
</evidence>
<dbReference type="OrthoDB" id="406844at2759"/>
<dbReference type="PANTHER" id="PTHR46640:SF1">
    <property type="entry name" value="FUNGAL LIPASE-LIKE DOMAIN-CONTAINING PROTEIN-RELATED"/>
    <property type="match status" value="1"/>
</dbReference>
<dbReference type="SUPFAM" id="SSF53474">
    <property type="entry name" value="alpha/beta-Hydrolases"/>
    <property type="match status" value="1"/>
</dbReference>
<keyword evidence="4 9" id="KW-0732">Signal</keyword>
<dbReference type="Pfam" id="PF01764">
    <property type="entry name" value="Lipase_3"/>
    <property type="match status" value="1"/>
</dbReference>
<dbReference type="STRING" id="1448320.A0A319DAR6"/>
<evidence type="ECO:0000313" key="11">
    <source>
        <dbReference type="EMBL" id="PYH94429.1"/>
    </source>
</evidence>
<dbReference type="InterPro" id="IPR029058">
    <property type="entry name" value="AB_hydrolase_fold"/>
</dbReference>
<dbReference type="InterPro" id="IPR051299">
    <property type="entry name" value="AB_hydrolase_lip/est"/>
</dbReference>
<evidence type="ECO:0000256" key="9">
    <source>
        <dbReference type="SAM" id="SignalP"/>
    </source>
</evidence>
<evidence type="ECO:0000256" key="6">
    <source>
        <dbReference type="ARBA" id="ARBA00034075"/>
    </source>
</evidence>
<keyword evidence="3" id="KW-0624">Polysaccharide degradation</keyword>
<evidence type="ECO:0000256" key="2">
    <source>
        <dbReference type="ARBA" id="ARBA00022487"/>
    </source>
</evidence>
<dbReference type="PANTHER" id="PTHR46640">
    <property type="entry name" value="TRIACYLGLYCEROL LIPASE, PUTATIVE (AFU_ORTHOLOGUE AFUA_6G06510)-RELATED"/>
    <property type="match status" value="1"/>
</dbReference>